<dbReference type="STRING" id="386301.SAMN05216282_11038"/>
<dbReference type="OrthoDB" id="4119890at2"/>
<dbReference type="SUPFAM" id="SSF55729">
    <property type="entry name" value="Acyl-CoA N-acyltransferases (Nat)"/>
    <property type="match status" value="2"/>
</dbReference>
<dbReference type="InterPro" id="IPR000182">
    <property type="entry name" value="GNAT_dom"/>
</dbReference>
<dbReference type="PROSITE" id="PS51186">
    <property type="entry name" value="GNAT"/>
    <property type="match status" value="1"/>
</dbReference>
<dbReference type="EMBL" id="FNFU01000010">
    <property type="protein sequence ID" value="SDK67402.1"/>
    <property type="molecule type" value="Genomic_DNA"/>
</dbReference>
<accession>A0A1G9DU99</accession>
<gene>
    <name evidence="1" type="ORF">SAMN05216282_11038</name>
</gene>
<dbReference type="InterPro" id="IPR016181">
    <property type="entry name" value="Acyl_CoA_acyltransferase"/>
</dbReference>
<evidence type="ECO:0000313" key="2">
    <source>
        <dbReference type="Proteomes" id="UP000198701"/>
    </source>
</evidence>
<proteinExistence type="predicted"/>
<name>A0A1G9DU99_9MICO</name>
<dbReference type="Gene3D" id="3.40.630.30">
    <property type="match status" value="1"/>
</dbReference>
<dbReference type="AlphaFoldDB" id="A0A1G9DU99"/>
<dbReference type="RefSeq" id="WP_092323634.1">
    <property type="nucleotide sequence ID" value="NZ_FNFU01000010.1"/>
</dbReference>
<organism evidence="1 2">
    <name type="scientific">Cryobacterium psychrotolerans</name>
    <dbReference type="NCBI Taxonomy" id="386301"/>
    <lineage>
        <taxon>Bacteria</taxon>
        <taxon>Bacillati</taxon>
        <taxon>Actinomycetota</taxon>
        <taxon>Actinomycetes</taxon>
        <taxon>Micrococcales</taxon>
        <taxon>Microbacteriaceae</taxon>
        <taxon>Cryobacterium</taxon>
    </lineage>
</organism>
<dbReference type="GO" id="GO:0016747">
    <property type="term" value="F:acyltransferase activity, transferring groups other than amino-acyl groups"/>
    <property type="evidence" value="ECO:0007669"/>
    <property type="project" value="InterPro"/>
</dbReference>
<sequence>MTIEHFTVGELAVPAAPGAEGWGDFRAATTVRNAVEAAAYGTDELALSAEELLPYWLNQEYAPARMLVARVGGEIVARGVYETRPEASADVAWLALEVLPAFRRRGIGTALADRLESIAAEEGRVRALVYAASREAPGERLPSPTGFGSVPLANPEVRFLLARGYTLEQMERGSRLPLPVDEGALARHFDGAATTSGPDYAVHRWADRTPERWLADMALLRTRMTTDAPSAGLEEPEDVWTVQRVLEEDEAFAAGPRTTLTAVVEHRPTGRLAGFTELSVPAETSRAVHQEDTLVLKEHRGHRLGMLLKIANLQGLAAERPGHPSVITFNAEENRHMLSVNEAVGFVPIGYEGAWRR</sequence>
<dbReference type="Proteomes" id="UP000198701">
    <property type="component" value="Unassembled WGS sequence"/>
</dbReference>
<keyword evidence="2" id="KW-1185">Reference proteome</keyword>
<protein>
    <submittedName>
        <fullName evidence="1">Acetyltransferase (GNAT) family protein</fullName>
    </submittedName>
</protein>
<dbReference type="CDD" id="cd04301">
    <property type="entry name" value="NAT_SF"/>
    <property type="match status" value="1"/>
</dbReference>
<dbReference type="Pfam" id="PF00583">
    <property type="entry name" value="Acetyltransf_1"/>
    <property type="match status" value="1"/>
</dbReference>
<reference evidence="1 2" key="1">
    <citation type="submission" date="2016-10" db="EMBL/GenBank/DDBJ databases">
        <authorList>
            <person name="de Groot N.N."/>
        </authorList>
    </citation>
    <scope>NUCLEOTIDE SEQUENCE [LARGE SCALE GENOMIC DNA]</scope>
    <source>
        <strain evidence="1 2">CGMCC 1.5382</strain>
    </source>
</reference>
<keyword evidence="1" id="KW-0808">Transferase</keyword>
<evidence type="ECO:0000313" key="1">
    <source>
        <dbReference type="EMBL" id="SDK67402.1"/>
    </source>
</evidence>